<dbReference type="InterPro" id="IPR000182">
    <property type="entry name" value="GNAT_dom"/>
</dbReference>
<dbReference type="GO" id="GO:0016747">
    <property type="term" value="F:acyltransferase activity, transferring groups other than amino-acyl groups"/>
    <property type="evidence" value="ECO:0007669"/>
    <property type="project" value="InterPro"/>
</dbReference>
<protein>
    <submittedName>
        <fullName evidence="2">Acetyltransferase (GNAT) family protein</fullName>
    </submittedName>
</protein>
<evidence type="ECO:0000313" key="3">
    <source>
        <dbReference type="Proteomes" id="UP000292927"/>
    </source>
</evidence>
<dbReference type="InterPro" id="IPR016181">
    <property type="entry name" value="Acyl_CoA_acyltransferase"/>
</dbReference>
<keyword evidence="2" id="KW-0808">Transferase</keyword>
<comment type="caution">
    <text evidence="2">The sequence shown here is derived from an EMBL/GenBank/DDBJ whole genome shotgun (WGS) entry which is preliminary data.</text>
</comment>
<sequence length="135" mass="15910">MMIQYQEFTSEMLEEIKEIYRQEGWNAYLNDDGALKRAFDQSLWLFGAFEGSRLVGFVRCVGDGEHILMVQDLIVERSHQKQGIGSRLFRTAWERYQNVRSFLVVTDMEDPVDNHFYQSFCMKPISANGMICYMR</sequence>
<gene>
    <name evidence="2" type="ORF">EV209_0188</name>
</gene>
<evidence type="ECO:0000313" key="2">
    <source>
        <dbReference type="EMBL" id="RZT02083.1"/>
    </source>
</evidence>
<dbReference type="CDD" id="cd04301">
    <property type="entry name" value="NAT_SF"/>
    <property type="match status" value="1"/>
</dbReference>
<dbReference type="SUPFAM" id="SSF55729">
    <property type="entry name" value="Acyl-CoA N-acyltransferases (Nat)"/>
    <property type="match status" value="1"/>
</dbReference>
<proteinExistence type="predicted"/>
<dbReference type="Pfam" id="PF00583">
    <property type="entry name" value="Acetyltransf_1"/>
    <property type="match status" value="1"/>
</dbReference>
<organism evidence="2 3">
    <name type="scientific">Cuneatibacter caecimuris</name>
    <dbReference type="NCBI Taxonomy" id="1796618"/>
    <lineage>
        <taxon>Bacteria</taxon>
        <taxon>Bacillati</taxon>
        <taxon>Bacillota</taxon>
        <taxon>Clostridia</taxon>
        <taxon>Lachnospirales</taxon>
        <taxon>Lachnospiraceae</taxon>
        <taxon>Cuneatibacter</taxon>
    </lineage>
</organism>
<dbReference type="Proteomes" id="UP000292927">
    <property type="component" value="Unassembled WGS sequence"/>
</dbReference>
<dbReference type="Gene3D" id="3.40.630.30">
    <property type="match status" value="1"/>
</dbReference>
<name>A0A4Q7PMU8_9FIRM</name>
<dbReference type="EMBL" id="SGXF01000001">
    <property type="protein sequence ID" value="RZT02083.1"/>
    <property type="molecule type" value="Genomic_DNA"/>
</dbReference>
<feature type="domain" description="N-acetyltransferase" evidence="1">
    <location>
        <begin position="3"/>
        <end position="135"/>
    </location>
</feature>
<evidence type="ECO:0000259" key="1">
    <source>
        <dbReference type="PROSITE" id="PS51186"/>
    </source>
</evidence>
<accession>A0A4Q7PMU8</accession>
<dbReference type="PROSITE" id="PS51186">
    <property type="entry name" value="GNAT"/>
    <property type="match status" value="1"/>
</dbReference>
<keyword evidence="3" id="KW-1185">Reference proteome</keyword>
<reference evidence="2 3" key="1">
    <citation type="submission" date="2019-02" db="EMBL/GenBank/DDBJ databases">
        <title>Genomic Encyclopedia of Type Strains, Phase IV (KMG-IV): sequencing the most valuable type-strain genomes for metagenomic binning, comparative biology and taxonomic classification.</title>
        <authorList>
            <person name="Goeker M."/>
        </authorList>
    </citation>
    <scope>NUCLEOTIDE SEQUENCE [LARGE SCALE GENOMIC DNA]</scope>
    <source>
        <strain evidence="2 3">DSM 29486</strain>
    </source>
</reference>
<dbReference type="AlphaFoldDB" id="A0A4Q7PMU8"/>